<accession>A0A7J8NIE7</accession>
<organism evidence="1 2">
    <name type="scientific">Gossypium lobatum</name>
    <dbReference type="NCBI Taxonomy" id="34289"/>
    <lineage>
        <taxon>Eukaryota</taxon>
        <taxon>Viridiplantae</taxon>
        <taxon>Streptophyta</taxon>
        <taxon>Embryophyta</taxon>
        <taxon>Tracheophyta</taxon>
        <taxon>Spermatophyta</taxon>
        <taxon>Magnoliopsida</taxon>
        <taxon>eudicotyledons</taxon>
        <taxon>Gunneridae</taxon>
        <taxon>Pentapetalae</taxon>
        <taxon>rosids</taxon>
        <taxon>malvids</taxon>
        <taxon>Malvales</taxon>
        <taxon>Malvaceae</taxon>
        <taxon>Malvoideae</taxon>
        <taxon>Gossypium</taxon>
    </lineage>
</organism>
<sequence length="16" mass="1805">MINQNMSPAMKVLLQS</sequence>
<evidence type="ECO:0000313" key="2">
    <source>
        <dbReference type="Proteomes" id="UP000593572"/>
    </source>
</evidence>
<dbReference type="AlphaFoldDB" id="A0A7J8NIE7"/>
<gene>
    <name evidence="1" type="ORF">Golob_006936</name>
</gene>
<dbReference type="Proteomes" id="UP000593572">
    <property type="component" value="Unassembled WGS sequence"/>
</dbReference>
<evidence type="ECO:0000313" key="1">
    <source>
        <dbReference type="EMBL" id="MBA0576719.1"/>
    </source>
</evidence>
<name>A0A7J8NIE7_9ROSI</name>
<proteinExistence type="predicted"/>
<reference evidence="1 2" key="1">
    <citation type="journal article" date="2019" name="Genome Biol. Evol.">
        <title>Insights into the evolution of the New World diploid cottons (Gossypium, subgenus Houzingenia) based on genome sequencing.</title>
        <authorList>
            <person name="Grover C.E."/>
            <person name="Arick M.A. 2nd"/>
            <person name="Thrash A."/>
            <person name="Conover J.L."/>
            <person name="Sanders W.S."/>
            <person name="Peterson D.G."/>
            <person name="Frelichowski J.E."/>
            <person name="Scheffler J.A."/>
            <person name="Scheffler B.E."/>
            <person name="Wendel J.F."/>
        </authorList>
    </citation>
    <scope>NUCLEOTIDE SEQUENCE [LARGE SCALE GENOMIC DNA]</scope>
    <source>
        <strain evidence="1">157</strain>
        <tissue evidence="1">Leaf</tissue>
    </source>
</reference>
<protein>
    <submittedName>
        <fullName evidence="1">Uncharacterized protein</fullName>
    </submittedName>
</protein>
<comment type="caution">
    <text evidence="1">The sequence shown here is derived from an EMBL/GenBank/DDBJ whole genome shotgun (WGS) entry which is preliminary data.</text>
</comment>
<keyword evidence="2" id="KW-1185">Reference proteome</keyword>
<dbReference type="EMBL" id="JABEZX010350981">
    <property type="protein sequence ID" value="MBA0576719.1"/>
    <property type="molecule type" value="Genomic_DNA"/>
</dbReference>